<comment type="caution">
    <text evidence="5">The sequence shown here is derived from an EMBL/GenBank/DDBJ whole genome shotgun (WGS) entry which is preliminary data.</text>
</comment>
<dbReference type="Pfam" id="PF00392">
    <property type="entry name" value="GntR"/>
    <property type="match status" value="1"/>
</dbReference>
<dbReference type="SMART" id="SM00895">
    <property type="entry name" value="FCD"/>
    <property type="match status" value="1"/>
</dbReference>
<evidence type="ECO:0000256" key="1">
    <source>
        <dbReference type="ARBA" id="ARBA00023015"/>
    </source>
</evidence>
<keyword evidence="1" id="KW-0805">Transcription regulation</keyword>
<name>A0A6A8ADI2_9HYPH</name>
<keyword evidence="6" id="KW-1185">Reference proteome</keyword>
<sequence length="264" mass="28863">MGSMNGPAVSEASHDNSAYALGRLRALIASDTLADGKLPTERALSETLGVGRRSVRRALEVLESEGLIWRRQGAGTFVGEKPDDWGNHVDALVAGTDMLEIMEVRLRIEPQLAQLAAMRAKPAEVDRMRSLAEKIGQSTDADAKELWDGALHRQIAQSAGNQLFLSIFDVVNRIRQDEVWQSIRERARRVGKNARASYLQHHAIVDAIAERDPGKAGEAMRQHLLMHQARLIRATSLDEAGMTDADIAALEALDDEGDQLSAAS</sequence>
<dbReference type="InterPro" id="IPR011711">
    <property type="entry name" value="GntR_C"/>
</dbReference>
<keyword evidence="2" id="KW-0238">DNA-binding</keyword>
<organism evidence="5 6">
    <name type="scientific">Endobacterium cereale</name>
    <dbReference type="NCBI Taxonomy" id="2663029"/>
    <lineage>
        <taxon>Bacteria</taxon>
        <taxon>Pseudomonadati</taxon>
        <taxon>Pseudomonadota</taxon>
        <taxon>Alphaproteobacteria</taxon>
        <taxon>Hyphomicrobiales</taxon>
        <taxon>Rhizobiaceae</taxon>
        <taxon>Endobacterium</taxon>
    </lineage>
</organism>
<dbReference type="InterPro" id="IPR000524">
    <property type="entry name" value="Tscrpt_reg_HTH_GntR"/>
</dbReference>
<dbReference type="GO" id="GO:0003677">
    <property type="term" value="F:DNA binding"/>
    <property type="evidence" value="ECO:0007669"/>
    <property type="project" value="UniProtKB-KW"/>
</dbReference>
<dbReference type="Proteomes" id="UP000435138">
    <property type="component" value="Unassembled WGS sequence"/>
</dbReference>
<dbReference type="CDD" id="cd07377">
    <property type="entry name" value="WHTH_GntR"/>
    <property type="match status" value="1"/>
</dbReference>
<dbReference type="SUPFAM" id="SSF46785">
    <property type="entry name" value="Winged helix' DNA-binding domain"/>
    <property type="match status" value="1"/>
</dbReference>
<proteinExistence type="predicted"/>
<dbReference type="Gene3D" id="1.10.10.10">
    <property type="entry name" value="Winged helix-like DNA-binding domain superfamily/Winged helix DNA-binding domain"/>
    <property type="match status" value="1"/>
</dbReference>
<reference evidence="5 6" key="1">
    <citation type="submission" date="2019-11" db="EMBL/GenBank/DDBJ databases">
        <title>Genome analysis of Rhizobacterium cereale a novel genus and species isolated from maize roots in North Spain.</title>
        <authorList>
            <person name="Menendez E."/>
            <person name="Flores-Felix J.D."/>
            <person name="Ramirez-Bahena M.-H."/>
            <person name="Igual J.M."/>
            <person name="Garcia-Fraile P."/>
            <person name="Peix A."/>
            <person name="Velazquez E."/>
        </authorList>
    </citation>
    <scope>NUCLEOTIDE SEQUENCE [LARGE SCALE GENOMIC DNA]</scope>
    <source>
        <strain evidence="5 6">RZME27</strain>
    </source>
</reference>
<dbReference type="AlphaFoldDB" id="A0A6A8ADI2"/>
<keyword evidence="3" id="KW-0804">Transcription</keyword>
<dbReference type="SMART" id="SM00345">
    <property type="entry name" value="HTH_GNTR"/>
    <property type="match status" value="1"/>
</dbReference>
<dbReference type="PRINTS" id="PR00035">
    <property type="entry name" value="HTHGNTR"/>
</dbReference>
<feature type="domain" description="HTH gntR-type" evidence="4">
    <location>
        <begin position="14"/>
        <end position="81"/>
    </location>
</feature>
<evidence type="ECO:0000313" key="6">
    <source>
        <dbReference type="Proteomes" id="UP000435138"/>
    </source>
</evidence>
<evidence type="ECO:0000259" key="4">
    <source>
        <dbReference type="PROSITE" id="PS50949"/>
    </source>
</evidence>
<dbReference type="InterPro" id="IPR036388">
    <property type="entry name" value="WH-like_DNA-bd_sf"/>
</dbReference>
<protein>
    <submittedName>
        <fullName evidence="5">FCD domain-containing protein</fullName>
    </submittedName>
</protein>
<dbReference type="SUPFAM" id="SSF48008">
    <property type="entry name" value="GntR ligand-binding domain-like"/>
    <property type="match status" value="1"/>
</dbReference>
<evidence type="ECO:0000313" key="5">
    <source>
        <dbReference type="EMBL" id="MQY49375.1"/>
    </source>
</evidence>
<dbReference type="Pfam" id="PF07729">
    <property type="entry name" value="FCD"/>
    <property type="match status" value="1"/>
</dbReference>
<evidence type="ECO:0000256" key="3">
    <source>
        <dbReference type="ARBA" id="ARBA00023163"/>
    </source>
</evidence>
<accession>A0A6A8ADI2</accession>
<dbReference type="PANTHER" id="PTHR43537:SF5">
    <property type="entry name" value="UXU OPERON TRANSCRIPTIONAL REGULATOR"/>
    <property type="match status" value="1"/>
</dbReference>
<dbReference type="PROSITE" id="PS50949">
    <property type="entry name" value="HTH_GNTR"/>
    <property type="match status" value="1"/>
</dbReference>
<dbReference type="Gene3D" id="1.20.120.530">
    <property type="entry name" value="GntR ligand-binding domain-like"/>
    <property type="match status" value="1"/>
</dbReference>
<evidence type="ECO:0000256" key="2">
    <source>
        <dbReference type="ARBA" id="ARBA00023125"/>
    </source>
</evidence>
<dbReference type="GO" id="GO:0003700">
    <property type="term" value="F:DNA-binding transcription factor activity"/>
    <property type="evidence" value="ECO:0007669"/>
    <property type="project" value="InterPro"/>
</dbReference>
<dbReference type="InterPro" id="IPR036390">
    <property type="entry name" value="WH_DNA-bd_sf"/>
</dbReference>
<dbReference type="EMBL" id="WIXI01000050">
    <property type="protein sequence ID" value="MQY49375.1"/>
    <property type="molecule type" value="Genomic_DNA"/>
</dbReference>
<dbReference type="InterPro" id="IPR008920">
    <property type="entry name" value="TF_FadR/GntR_C"/>
</dbReference>
<dbReference type="PANTHER" id="PTHR43537">
    <property type="entry name" value="TRANSCRIPTIONAL REGULATOR, GNTR FAMILY"/>
    <property type="match status" value="1"/>
</dbReference>
<gene>
    <name evidence="5" type="ORF">GAO09_25390</name>
</gene>